<feature type="compositionally biased region" description="Basic and acidic residues" evidence="1">
    <location>
        <begin position="95"/>
        <end position="108"/>
    </location>
</feature>
<dbReference type="EMBL" id="CP136896">
    <property type="protein sequence ID" value="WOL14771.1"/>
    <property type="molecule type" value="Genomic_DNA"/>
</dbReference>
<feature type="compositionally biased region" description="Basic and acidic residues" evidence="1">
    <location>
        <begin position="18"/>
        <end position="33"/>
    </location>
</feature>
<dbReference type="PANTHER" id="PTHR37218:SF2">
    <property type="entry name" value="COILED-COIL PROTEIN"/>
    <property type="match status" value="1"/>
</dbReference>
<keyword evidence="3" id="KW-1185">Reference proteome</keyword>
<evidence type="ECO:0008006" key="4">
    <source>
        <dbReference type="Google" id="ProtNLM"/>
    </source>
</evidence>
<feature type="compositionally biased region" description="Polar residues" evidence="1">
    <location>
        <begin position="83"/>
        <end position="94"/>
    </location>
</feature>
<dbReference type="Proteomes" id="UP001327560">
    <property type="component" value="Chromosome 7"/>
</dbReference>
<feature type="compositionally biased region" description="Basic and acidic residues" evidence="1">
    <location>
        <begin position="64"/>
        <end position="76"/>
    </location>
</feature>
<evidence type="ECO:0000313" key="2">
    <source>
        <dbReference type="EMBL" id="WOL14771.1"/>
    </source>
</evidence>
<proteinExistence type="predicted"/>
<reference evidence="2 3" key="1">
    <citation type="submission" date="2023-10" db="EMBL/GenBank/DDBJ databases">
        <title>Chromosome-scale genome assembly provides insights into flower coloration mechanisms of Canna indica.</title>
        <authorList>
            <person name="Li C."/>
        </authorList>
    </citation>
    <scope>NUCLEOTIDE SEQUENCE [LARGE SCALE GENOMIC DNA]</scope>
    <source>
        <tissue evidence="2">Flower</tissue>
    </source>
</reference>
<name>A0AAQ3KYR7_9LILI</name>
<gene>
    <name evidence="2" type="ORF">Cni_G23552</name>
</gene>
<feature type="compositionally biased region" description="Basic residues" evidence="1">
    <location>
        <begin position="1"/>
        <end position="10"/>
    </location>
</feature>
<dbReference type="PANTHER" id="PTHR37218">
    <property type="entry name" value="COILED-COIL PROTEIN"/>
    <property type="match status" value="1"/>
</dbReference>
<feature type="compositionally biased region" description="Basic and acidic residues" evidence="1">
    <location>
        <begin position="165"/>
        <end position="176"/>
    </location>
</feature>
<feature type="compositionally biased region" description="Basic and acidic residues" evidence="1">
    <location>
        <begin position="131"/>
        <end position="141"/>
    </location>
</feature>
<dbReference type="AlphaFoldDB" id="A0AAQ3KYR7"/>
<sequence length="239" mass="27268">MGGKGQRRREKNYQAAHGGEKRLPPAPNHKEIEAIPSKLRKIMELKNNSFSSVKPGPAPIPKDAGNEKRKPESTADKKKKLNTKNVPSPDSSSTIRKDSQEMKDKRINGENAMTTSNVDNERKRKRKKKAAKDLRFEELDKTTGVSRKKKRKEYLEAKKKKNKKPKSEDVPDFPGREEIKFGEIVKAPPKLSLPKRSTKSPLDVYHERVRLEAIEAYRNQRGWKSRPGVQIPMPENPST</sequence>
<evidence type="ECO:0000313" key="3">
    <source>
        <dbReference type="Proteomes" id="UP001327560"/>
    </source>
</evidence>
<feature type="region of interest" description="Disordered" evidence="1">
    <location>
        <begin position="1"/>
        <end position="176"/>
    </location>
</feature>
<evidence type="ECO:0000256" key="1">
    <source>
        <dbReference type="SAM" id="MobiDB-lite"/>
    </source>
</evidence>
<feature type="compositionally biased region" description="Basic residues" evidence="1">
    <location>
        <begin position="146"/>
        <end position="164"/>
    </location>
</feature>
<accession>A0AAQ3KYR7</accession>
<protein>
    <recommendedName>
        <fullName evidence="4">Coiled-coil domain-containing protein 137</fullName>
    </recommendedName>
</protein>
<organism evidence="2 3">
    <name type="scientific">Canna indica</name>
    <name type="common">Indian-shot</name>
    <dbReference type="NCBI Taxonomy" id="4628"/>
    <lineage>
        <taxon>Eukaryota</taxon>
        <taxon>Viridiplantae</taxon>
        <taxon>Streptophyta</taxon>
        <taxon>Embryophyta</taxon>
        <taxon>Tracheophyta</taxon>
        <taxon>Spermatophyta</taxon>
        <taxon>Magnoliopsida</taxon>
        <taxon>Liliopsida</taxon>
        <taxon>Zingiberales</taxon>
        <taxon>Cannaceae</taxon>
        <taxon>Canna</taxon>
    </lineage>
</organism>